<evidence type="ECO:0000313" key="3">
    <source>
        <dbReference type="Proteomes" id="UP000476332"/>
    </source>
</evidence>
<gene>
    <name evidence="2" type="ORF">GTW51_09470</name>
</gene>
<proteinExistence type="predicted"/>
<dbReference type="InterPro" id="IPR003772">
    <property type="entry name" value="YceD"/>
</dbReference>
<evidence type="ECO:0000313" key="2">
    <source>
        <dbReference type="EMBL" id="NDV86931.1"/>
    </source>
</evidence>
<protein>
    <submittedName>
        <fullName evidence="2">DUF177 domain-containing protein</fullName>
    </submittedName>
</protein>
<dbReference type="Pfam" id="PF02620">
    <property type="entry name" value="YceD"/>
    <property type="match status" value="1"/>
</dbReference>
<dbReference type="AlphaFoldDB" id="A0A6L9MGU6"/>
<comment type="caution">
    <text evidence="2">The sequence shown here is derived from an EMBL/GenBank/DDBJ whole genome shotgun (WGS) entry which is preliminary data.</text>
</comment>
<organism evidence="2 3">
    <name type="scientific">Aurantimonas aggregata</name>
    <dbReference type="NCBI Taxonomy" id="2047720"/>
    <lineage>
        <taxon>Bacteria</taxon>
        <taxon>Pseudomonadati</taxon>
        <taxon>Pseudomonadota</taxon>
        <taxon>Alphaproteobacteria</taxon>
        <taxon>Hyphomicrobiales</taxon>
        <taxon>Aurantimonadaceae</taxon>
        <taxon>Aurantimonas</taxon>
    </lineage>
</organism>
<name>A0A6L9MGU6_9HYPH</name>
<dbReference type="Proteomes" id="UP000476332">
    <property type="component" value="Unassembled WGS sequence"/>
</dbReference>
<sequence>MNRADNDDGVALRYEISAVKLPRDGMAVRFEADERERAALARQLGIVAVGSLKVDLRATPWRRDGVRVEGSIVARVQQESVVSLEPLDRAIDEAFRAVFVPEGSKLARIAAPSEHELHIDPEGDDPPEVFQGDRIDLGPYIAEALVLALDPYPRAEGEAFDEVDTDPDPDAGRRSAFGALSSLVAPDDKGNK</sequence>
<accession>A0A6L9MGU6</accession>
<feature type="compositionally biased region" description="Acidic residues" evidence="1">
    <location>
        <begin position="158"/>
        <end position="169"/>
    </location>
</feature>
<dbReference type="RefSeq" id="WP_163043674.1">
    <property type="nucleotide sequence ID" value="NZ_JAAAMJ010000005.1"/>
</dbReference>
<feature type="region of interest" description="Disordered" evidence="1">
    <location>
        <begin position="157"/>
        <end position="192"/>
    </location>
</feature>
<evidence type="ECO:0000256" key="1">
    <source>
        <dbReference type="SAM" id="MobiDB-lite"/>
    </source>
</evidence>
<dbReference type="EMBL" id="JAAAMJ010000005">
    <property type="protein sequence ID" value="NDV86931.1"/>
    <property type="molecule type" value="Genomic_DNA"/>
</dbReference>
<reference evidence="2 3" key="1">
    <citation type="submission" date="2020-01" db="EMBL/GenBank/DDBJ databases">
        <title>Genomes of bacteria type strains.</title>
        <authorList>
            <person name="Chen J."/>
            <person name="Zhu S."/>
            <person name="Chen J."/>
        </authorList>
    </citation>
    <scope>NUCLEOTIDE SEQUENCE [LARGE SCALE GENOMIC DNA]</scope>
    <source>
        <strain evidence="2 3">KCTC 52919</strain>
    </source>
</reference>
<keyword evidence="3" id="KW-1185">Reference proteome</keyword>